<feature type="domain" description="SCP" evidence="6">
    <location>
        <begin position="59"/>
        <end position="217"/>
    </location>
</feature>
<organism evidence="7 8">
    <name type="scientific">Musca domestica</name>
    <name type="common">House fly</name>
    <dbReference type="NCBI Taxonomy" id="7370"/>
    <lineage>
        <taxon>Eukaryota</taxon>
        <taxon>Metazoa</taxon>
        <taxon>Ecdysozoa</taxon>
        <taxon>Arthropoda</taxon>
        <taxon>Hexapoda</taxon>
        <taxon>Insecta</taxon>
        <taxon>Pterygota</taxon>
        <taxon>Neoptera</taxon>
        <taxon>Endopterygota</taxon>
        <taxon>Diptera</taxon>
        <taxon>Brachycera</taxon>
        <taxon>Muscomorpha</taxon>
        <taxon>Muscoidea</taxon>
        <taxon>Muscidae</taxon>
        <taxon>Musca</taxon>
    </lineage>
</organism>
<evidence type="ECO:0000256" key="2">
    <source>
        <dbReference type="ARBA" id="ARBA00009923"/>
    </source>
</evidence>
<dbReference type="InterPro" id="IPR034763">
    <property type="entry name" value="P14a_insect"/>
</dbReference>
<sequence length="257" mass="29775">MHKIIICSLLYGAIARCVDSLDWCDPILCSDGVQHIACNNDGTFHERCGHDAEIIDLEPYRDFIVHEHNKRRNFVALGLLPGYYPAARMATLQWDEELEYVADLNVRTCHVEHDECRNTYRFRNSGQNLVGISRFRNIYQNITEIILTDMWLWFREHKTIGSNIITEFKVVGDLDKYGHFAGLVLDRNTHVGCSLLRYTRPEYPYLYIYNFACNYSTLYAYDIPIYSAGKPGSKCRTGTNPLYPGLCSLKEVYNPNY</sequence>
<comment type="similarity">
    <text evidence="2">Belongs to the CRISP family.</text>
</comment>
<evidence type="ECO:0000256" key="1">
    <source>
        <dbReference type="ARBA" id="ARBA00004613"/>
    </source>
</evidence>
<feature type="signal peptide" evidence="5">
    <location>
        <begin position="1"/>
        <end position="20"/>
    </location>
</feature>
<evidence type="ECO:0000313" key="8">
    <source>
        <dbReference type="RefSeq" id="XP_058976192.1"/>
    </source>
</evidence>
<proteinExistence type="inferred from homology"/>
<comment type="subcellular location">
    <subcellularLocation>
        <location evidence="1">Secreted</location>
    </subcellularLocation>
</comment>
<dbReference type="GeneID" id="101893331"/>
<accession>A0ABM3URR1</accession>
<evidence type="ECO:0000256" key="4">
    <source>
        <dbReference type="ARBA" id="ARBA00022729"/>
    </source>
</evidence>
<keyword evidence="4 5" id="KW-0732">Signal</keyword>
<dbReference type="Proteomes" id="UP001652621">
    <property type="component" value="Unplaced"/>
</dbReference>
<evidence type="ECO:0000256" key="3">
    <source>
        <dbReference type="ARBA" id="ARBA00022525"/>
    </source>
</evidence>
<dbReference type="InterPro" id="IPR014044">
    <property type="entry name" value="CAP_dom"/>
</dbReference>
<evidence type="ECO:0000256" key="5">
    <source>
        <dbReference type="SAM" id="SignalP"/>
    </source>
</evidence>
<dbReference type="SUPFAM" id="SSF55797">
    <property type="entry name" value="PR-1-like"/>
    <property type="match status" value="1"/>
</dbReference>
<dbReference type="Pfam" id="PF00188">
    <property type="entry name" value="CAP"/>
    <property type="match status" value="1"/>
</dbReference>
<keyword evidence="3" id="KW-0964">Secreted</keyword>
<dbReference type="InterPro" id="IPR035940">
    <property type="entry name" value="CAP_sf"/>
</dbReference>
<dbReference type="PIRSF" id="PIRSF038921">
    <property type="entry name" value="P14a"/>
    <property type="match status" value="1"/>
</dbReference>
<name>A0ABM3URR1_MUSDO</name>
<protein>
    <submittedName>
        <fullName evidence="8">Antigen 5 like allergen Cul n 1-like</fullName>
    </submittedName>
</protein>
<evidence type="ECO:0000313" key="7">
    <source>
        <dbReference type="Proteomes" id="UP001652621"/>
    </source>
</evidence>
<gene>
    <name evidence="8" type="primary">LOC101893331</name>
</gene>
<dbReference type="SMART" id="SM00198">
    <property type="entry name" value="SCP"/>
    <property type="match status" value="1"/>
</dbReference>
<reference evidence="8" key="1">
    <citation type="submission" date="2025-08" db="UniProtKB">
        <authorList>
            <consortium name="RefSeq"/>
        </authorList>
    </citation>
    <scope>IDENTIFICATION</scope>
    <source>
        <strain evidence="8">Aabys</strain>
        <tissue evidence="8">Whole body</tissue>
    </source>
</reference>
<dbReference type="RefSeq" id="XP_058976192.1">
    <property type="nucleotide sequence ID" value="XM_059120209.1"/>
</dbReference>
<dbReference type="Gene3D" id="3.40.33.10">
    <property type="entry name" value="CAP"/>
    <property type="match status" value="1"/>
</dbReference>
<evidence type="ECO:0000259" key="6">
    <source>
        <dbReference type="SMART" id="SM00198"/>
    </source>
</evidence>
<dbReference type="CDD" id="cd05380">
    <property type="entry name" value="CAP_euk"/>
    <property type="match status" value="1"/>
</dbReference>
<feature type="chain" id="PRO_5046371698" evidence="5">
    <location>
        <begin position="21"/>
        <end position="257"/>
    </location>
</feature>
<keyword evidence="7" id="KW-1185">Reference proteome</keyword>